<dbReference type="PANTHER" id="PTHR42923">
    <property type="entry name" value="PROTOPORPHYRINOGEN OXIDASE"/>
    <property type="match status" value="1"/>
</dbReference>
<dbReference type="RefSeq" id="WP_149324523.1">
    <property type="nucleotide sequence ID" value="NZ_CP043504.1"/>
</dbReference>
<feature type="domain" description="Amine oxidase" evidence="1">
    <location>
        <begin position="13"/>
        <end position="274"/>
    </location>
</feature>
<proteinExistence type="predicted"/>
<evidence type="ECO:0000313" key="3">
    <source>
        <dbReference type="Proteomes" id="UP000322159"/>
    </source>
</evidence>
<dbReference type="InterPro" id="IPR002937">
    <property type="entry name" value="Amino_oxidase"/>
</dbReference>
<dbReference type="EMBL" id="CP043504">
    <property type="protein sequence ID" value="QEO09093.1"/>
    <property type="molecule type" value="Genomic_DNA"/>
</dbReference>
<dbReference type="KEGG" id="lyk:FLP23_03105"/>
<dbReference type="Proteomes" id="UP000322159">
    <property type="component" value="Chromosome"/>
</dbReference>
<dbReference type="PANTHER" id="PTHR42923:SF3">
    <property type="entry name" value="PROTOPORPHYRINOGEN OXIDASE"/>
    <property type="match status" value="1"/>
</dbReference>
<dbReference type="InterPro" id="IPR050464">
    <property type="entry name" value="Zeta_carotene_desat/Oxidored"/>
</dbReference>
<sequence length="421" mass="43477">MPDADVVVVGGGIAGLVVARELVLTGREVVLLESRDRLGGQVAMHSVAGIDLDAGAEAFATRGDDIPALLDILRLTGEVVTPAADPAWLYRADGTAVPLPATSLLGIPAVPLARDVVAAIGRRAAWRAQLDALLPSLVGAKAETVGELVRRRMGAGVVDGLVAPVVRGVHSSEPDELALDRAAPGLRSALLKEGTLAQAVHAQRAKAPAGSLVASLRGGLFRLVDALEAELERFGVEVRTGTPVVEADAGGVTTAAGERVDGEVVLAAPFAVDAPRTRVRVATIAVDAPELGAPRGTGVLVARGAPDVAARALTHLTAKWGWLAEATPLQLIRLSYDEGVEVTPERAHRDAERLLGAPLPAPVDAAIVDWERVGRRADPEHAIDGMHRVGEAESGTGLAAVIRFARSTGREIPSEGSADEG</sequence>
<dbReference type="Pfam" id="PF01593">
    <property type="entry name" value="Amino_oxidase"/>
    <property type="match status" value="1"/>
</dbReference>
<organism evidence="2 3">
    <name type="scientific">Protaetiibacter larvae</name>
    <dbReference type="NCBI Taxonomy" id="2592654"/>
    <lineage>
        <taxon>Bacteria</taxon>
        <taxon>Bacillati</taxon>
        <taxon>Actinomycetota</taxon>
        <taxon>Actinomycetes</taxon>
        <taxon>Micrococcales</taxon>
        <taxon>Microbacteriaceae</taxon>
        <taxon>Protaetiibacter</taxon>
    </lineage>
</organism>
<evidence type="ECO:0000259" key="1">
    <source>
        <dbReference type="Pfam" id="PF01593"/>
    </source>
</evidence>
<name>A0A5C1Y4X9_9MICO</name>
<reference evidence="2 3" key="1">
    <citation type="submission" date="2019-09" db="EMBL/GenBank/DDBJ databases">
        <title>Genome sequencing of strain KACC 19322.</title>
        <authorList>
            <person name="Heo J."/>
            <person name="Kim S.-J."/>
            <person name="Kim J.-S."/>
            <person name="Hong S.-B."/>
            <person name="Kwon S.-W."/>
        </authorList>
    </citation>
    <scope>NUCLEOTIDE SEQUENCE [LARGE SCALE GENOMIC DNA]</scope>
    <source>
        <strain evidence="2 3">KACC 19322</strain>
    </source>
</reference>
<keyword evidence="3" id="KW-1185">Reference proteome</keyword>
<gene>
    <name evidence="2" type="ORF">FLP23_03105</name>
</gene>
<dbReference type="Gene3D" id="1.10.3110.10">
    <property type="entry name" value="protoporphyrinogen ix oxidase, domain 3"/>
    <property type="match status" value="1"/>
</dbReference>
<evidence type="ECO:0000313" key="2">
    <source>
        <dbReference type="EMBL" id="QEO09093.1"/>
    </source>
</evidence>
<dbReference type="GO" id="GO:0016491">
    <property type="term" value="F:oxidoreductase activity"/>
    <property type="evidence" value="ECO:0007669"/>
    <property type="project" value="InterPro"/>
</dbReference>
<accession>A0A5C1Y4X9</accession>
<dbReference type="InterPro" id="IPR036188">
    <property type="entry name" value="FAD/NAD-bd_sf"/>
</dbReference>
<dbReference type="AlphaFoldDB" id="A0A5C1Y4X9"/>
<dbReference type="Gene3D" id="3.90.660.20">
    <property type="entry name" value="Protoporphyrinogen oxidase, mitochondrial, domain 2"/>
    <property type="match status" value="1"/>
</dbReference>
<dbReference type="Gene3D" id="3.50.50.60">
    <property type="entry name" value="FAD/NAD(P)-binding domain"/>
    <property type="match status" value="1"/>
</dbReference>
<dbReference type="OrthoDB" id="3450553at2"/>
<dbReference type="SUPFAM" id="SSF51905">
    <property type="entry name" value="FAD/NAD(P)-binding domain"/>
    <property type="match status" value="1"/>
</dbReference>
<protein>
    <submittedName>
        <fullName evidence="2">FAD-dependent oxidoreductase</fullName>
    </submittedName>
</protein>